<keyword evidence="2" id="KW-1185">Reference proteome</keyword>
<accession>G0N5I8</accession>
<dbReference type="AlphaFoldDB" id="G0N5I8"/>
<dbReference type="HOGENOM" id="CLU_3279991_0_0_1"/>
<evidence type="ECO:0000313" key="1">
    <source>
        <dbReference type="EMBL" id="EGT53185.1"/>
    </source>
</evidence>
<organism evidence="2">
    <name type="scientific">Caenorhabditis brenneri</name>
    <name type="common">Nematode worm</name>
    <dbReference type="NCBI Taxonomy" id="135651"/>
    <lineage>
        <taxon>Eukaryota</taxon>
        <taxon>Metazoa</taxon>
        <taxon>Ecdysozoa</taxon>
        <taxon>Nematoda</taxon>
        <taxon>Chromadorea</taxon>
        <taxon>Rhabditida</taxon>
        <taxon>Rhabditina</taxon>
        <taxon>Rhabditomorpha</taxon>
        <taxon>Rhabditoidea</taxon>
        <taxon>Rhabditidae</taxon>
        <taxon>Peloderinae</taxon>
        <taxon>Caenorhabditis</taxon>
    </lineage>
</organism>
<gene>
    <name evidence="1" type="ORF">CAEBREN_25226</name>
</gene>
<reference evidence="2" key="1">
    <citation type="submission" date="2011-07" db="EMBL/GenBank/DDBJ databases">
        <authorList>
            <consortium name="Caenorhabditis brenneri Sequencing and Analysis Consortium"/>
            <person name="Wilson R.K."/>
        </authorList>
    </citation>
    <scope>NUCLEOTIDE SEQUENCE [LARGE SCALE GENOMIC DNA]</scope>
    <source>
        <strain evidence="2">PB2801</strain>
    </source>
</reference>
<proteinExistence type="predicted"/>
<name>G0N5I8_CAEBE</name>
<sequence length="41" mass="5021">MGKKKVKKIMKRLKTIAFIRILISNRSNFEDKIKKIWKFLQ</sequence>
<evidence type="ECO:0000313" key="2">
    <source>
        <dbReference type="Proteomes" id="UP000008068"/>
    </source>
</evidence>
<dbReference type="Proteomes" id="UP000008068">
    <property type="component" value="Unassembled WGS sequence"/>
</dbReference>
<dbReference type="InParanoid" id="G0N5I8"/>
<dbReference type="EMBL" id="GL379840">
    <property type="protein sequence ID" value="EGT53185.1"/>
    <property type="molecule type" value="Genomic_DNA"/>
</dbReference>
<protein>
    <submittedName>
        <fullName evidence="1">Uncharacterized protein</fullName>
    </submittedName>
</protein>